<evidence type="ECO:0000313" key="1">
    <source>
        <dbReference type="EMBL" id="XRP74739.1"/>
    </source>
</evidence>
<keyword evidence="1" id="KW-0614">Plasmid</keyword>
<evidence type="ECO:0000313" key="2">
    <source>
        <dbReference type="Proteomes" id="UP001196097"/>
    </source>
</evidence>
<dbReference type="Proteomes" id="UP001196097">
    <property type="component" value="Plasmid pCF3-6"/>
</dbReference>
<name>A0ACD5IQK7_9PROT</name>
<accession>A0ACD5IQK7</accession>
<sequence>MFAIAFDLTVKDVSKRHPKSVAAAYADIGATLAGFGFRWVQGSIYVCENEDMANLMDAMDALTDLSWFPPSVRDVRAFRVEQWSNFTDRVKRRGIAK</sequence>
<organism evidence="1 2">
    <name type="scientific">Acidithiobacillus ferruginosus</name>
    <dbReference type="NCBI Taxonomy" id="3063951"/>
    <lineage>
        <taxon>Bacteria</taxon>
        <taxon>Pseudomonadati</taxon>
        <taxon>Pseudomonadota</taxon>
        <taxon>Acidithiobacillia</taxon>
        <taxon>Acidithiobacillales</taxon>
        <taxon>Acidithiobacillaceae</taxon>
        <taxon>Acidithiobacillus</taxon>
    </lineage>
</organism>
<dbReference type="EMBL" id="CP130952">
    <property type="protein sequence ID" value="XRP74739.1"/>
    <property type="molecule type" value="Genomic_DNA"/>
</dbReference>
<reference evidence="1 2" key="1">
    <citation type="journal article" date="2021" name="ISME J.">
        <title>Genomic evolution of the class Acidithiobacillia: deep-branching Proteobacteria living in extreme acidic conditions.</title>
        <authorList>
            <person name="Moya-Beltran A."/>
            <person name="Beard S."/>
            <person name="Rojas-Villalobos C."/>
            <person name="Issotta F."/>
            <person name="Gallardo Y."/>
            <person name="Ulloa R."/>
            <person name="Giaveno A."/>
            <person name="Degli Esposti M."/>
            <person name="Johnson D.B."/>
            <person name="Quatrini R."/>
        </authorList>
    </citation>
    <scope>NUCLEOTIDE SEQUENCE [LARGE SCALE GENOMIC DNA]</scope>
    <source>
        <strain evidence="1 2">CF3</strain>
    </source>
</reference>
<proteinExistence type="predicted"/>
<gene>
    <name evidence="1" type="ORF">HF292_015810</name>
</gene>
<keyword evidence="2" id="KW-1185">Reference proteome</keyword>
<geneLocation type="plasmid" evidence="1 2">
    <name>pCF3-6</name>
</geneLocation>
<protein>
    <submittedName>
        <fullName evidence="1">Virulence factor</fullName>
    </submittedName>
</protein>